<sequence length="496" mass="56065">MATATLDLNLGIDFGTQFTKVCVRDTGIDQSWVVTFTNGSPSLNEALIPTKLGICSDGTLLTGLTQSEWQRQTQSMSVVIDYIKMRLANIDLREEGNQYPSDLLPKFQEIDLNNTENLENLCTYHLSSVILKAKQWVYKNNADLVKNQKINWSANIGVPVKYIDSRAIERFQKVLCLAWLLSESDEPLPLYFQELQERIKQLRQNISYGKIPCFAIPEIAAGVYSYTVSRQAEPGLYIFFDIGSGTIEGASFQFWRDNNEMPKVDFYSGEVEALGVNALAKWVNNQLSGSKVEIENDITQNSQKILKEIQAISENLANSYSTIQGDFIANQFKVTERAIEKTLQSNVPHQTEKLLHLILGQSSIHNQVAKVIMTSKEKNREYFQRSSSLTIFLGGGGRESEYYQDTIQSTYSACNHHHADVPLYQVEELPFPKGNLDMSGIENRYFHRFAVAYGLSIPEAEAPEVRLPSRFPHQPPQPVQPITPEIGRYPDDHSSM</sequence>
<keyword evidence="3" id="KW-1185">Reference proteome</keyword>
<dbReference type="Proteomes" id="UP000326678">
    <property type="component" value="Chromosome pGXM05"/>
</dbReference>
<protein>
    <recommendedName>
        <fullName evidence="4">Hsp70 family protein</fullName>
    </recommendedName>
</protein>
<proteinExistence type="predicted"/>
<feature type="region of interest" description="Disordered" evidence="1">
    <location>
        <begin position="472"/>
        <end position="496"/>
    </location>
</feature>
<gene>
    <name evidence="2" type="ORF">GXM_10133</name>
</gene>
<evidence type="ECO:0000313" key="3">
    <source>
        <dbReference type="Proteomes" id="UP000326678"/>
    </source>
</evidence>
<organism evidence="2 3">
    <name type="scientific">Nostoc sphaeroides CCNUC1</name>
    <dbReference type="NCBI Taxonomy" id="2653204"/>
    <lineage>
        <taxon>Bacteria</taxon>
        <taxon>Bacillati</taxon>
        <taxon>Cyanobacteriota</taxon>
        <taxon>Cyanophyceae</taxon>
        <taxon>Nostocales</taxon>
        <taxon>Nostocaceae</taxon>
        <taxon>Nostoc</taxon>
    </lineage>
</organism>
<dbReference type="AlphaFoldDB" id="A0A5P8WLT5"/>
<reference evidence="2 3" key="1">
    <citation type="submission" date="2019-10" db="EMBL/GenBank/DDBJ databases">
        <title>Genomic and transcriptomic insights into the perfect genentic adaptation of a filamentous nitrogen-fixing cyanobacterium to rice fields.</title>
        <authorList>
            <person name="Chen Z."/>
        </authorList>
    </citation>
    <scope>NUCLEOTIDE SEQUENCE [LARGE SCALE GENOMIC DNA]</scope>
    <source>
        <strain evidence="2">CCNUC1</strain>
    </source>
</reference>
<evidence type="ECO:0008006" key="4">
    <source>
        <dbReference type="Google" id="ProtNLM"/>
    </source>
</evidence>
<dbReference type="SUPFAM" id="SSF53067">
    <property type="entry name" value="Actin-like ATPase domain"/>
    <property type="match status" value="1"/>
</dbReference>
<evidence type="ECO:0000256" key="1">
    <source>
        <dbReference type="SAM" id="MobiDB-lite"/>
    </source>
</evidence>
<dbReference type="KEGG" id="nsh:GXM_10133"/>
<evidence type="ECO:0000313" key="2">
    <source>
        <dbReference type="EMBL" id="QFS52869.1"/>
    </source>
</evidence>
<accession>A0A5P8WLT5</accession>
<name>A0A5P8WLT5_9NOSO</name>
<dbReference type="InterPro" id="IPR043129">
    <property type="entry name" value="ATPase_NBD"/>
</dbReference>
<dbReference type="EMBL" id="CP045232">
    <property type="protein sequence ID" value="QFS52869.1"/>
    <property type="molecule type" value="Genomic_DNA"/>
</dbReference>